<organism evidence="3 4">
    <name type="scientific">Amycolatopsis acidiphila</name>
    <dbReference type="NCBI Taxonomy" id="715473"/>
    <lineage>
        <taxon>Bacteria</taxon>
        <taxon>Bacillati</taxon>
        <taxon>Actinomycetota</taxon>
        <taxon>Actinomycetes</taxon>
        <taxon>Pseudonocardiales</taxon>
        <taxon>Pseudonocardiaceae</taxon>
        <taxon>Amycolatopsis</taxon>
    </lineage>
</organism>
<name>A0A558A797_9PSEU</name>
<protein>
    <submittedName>
        <fullName evidence="3">Molybdenum cofactor guanylyltransferase</fullName>
    </submittedName>
</protein>
<feature type="domain" description="MobA-like NTP transferase" evidence="2">
    <location>
        <begin position="6"/>
        <end position="153"/>
    </location>
</feature>
<evidence type="ECO:0000313" key="4">
    <source>
        <dbReference type="Proteomes" id="UP000318578"/>
    </source>
</evidence>
<dbReference type="OrthoDB" id="4735656at2"/>
<dbReference type="AlphaFoldDB" id="A0A558A797"/>
<dbReference type="GO" id="GO:0016779">
    <property type="term" value="F:nucleotidyltransferase activity"/>
    <property type="evidence" value="ECO:0007669"/>
    <property type="project" value="UniProtKB-KW"/>
</dbReference>
<comment type="caution">
    <text evidence="3">The sequence shown here is derived from an EMBL/GenBank/DDBJ whole genome shotgun (WGS) entry which is preliminary data.</text>
</comment>
<dbReference type="InterPro" id="IPR025877">
    <property type="entry name" value="MobA-like_NTP_Trfase"/>
</dbReference>
<dbReference type="Proteomes" id="UP000318578">
    <property type="component" value="Unassembled WGS sequence"/>
</dbReference>
<evidence type="ECO:0000256" key="1">
    <source>
        <dbReference type="ARBA" id="ARBA00022679"/>
    </source>
</evidence>
<keyword evidence="1 3" id="KW-0808">Transferase</keyword>
<dbReference type="EMBL" id="VJZA01000039">
    <property type="protein sequence ID" value="TVT20131.1"/>
    <property type="molecule type" value="Genomic_DNA"/>
</dbReference>
<gene>
    <name evidence="3" type="ORF">FNH06_22000</name>
</gene>
<evidence type="ECO:0000259" key="2">
    <source>
        <dbReference type="Pfam" id="PF12804"/>
    </source>
</evidence>
<evidence type="ECO:0000313" key="3">
    <source>
        <dbReference type="EMBL" id="TVT20131.1"/>
    </source>
</evidence>
<dbReference type="InterPro" id="IPR029044">
    <property type="entry name" value="Nucleotide-diphossugar_trans"/>
</dbReference>
<accession>A0A558A797</accession>
<dbReference type="PANTHER" id="PTHR19136">
    <property type="entry name" value="MOLYBDENUM COFACTOR GUANYLYLTRANSFERASE"/>
    <property type="match status" value="1"/>
</dbReference>
<proteinExistence type="predicted"/>
<dbReference type="SUPFAM" id="SSF53448">
    <property type="entry name" value="Nucleotide-diphospho-sugar transferases"/>
    <property type="match status" value="1"/>
</dbReference>
<reference evidence="3 4" key="1">
    <citation type="submission" date="2019-07" db="EMBL/GenBank/DDBJ databases">
        <title>New species of Amycolatopsis and Streptomyces.</title>
        <authorList>
            <person name="Duangmal K."/>
            <person name="Teo W.F.A."/>
            <person name="Lipun K."/>
        </authorList>
    </citation>
    <scope>NUCLEOTIDE SEQUENCE [LARGE SCALE GENOMIC DNA]</scope>
    <source>
        <strain evidence="3 4">JCM 30562</strain>
    </source>
</reference>
<keyword evidence="3" id="KW-0548">Nucleotidyltransferase</keyword>
<keyword evidence="4" id="KW-1185">Reference proteome</keyword>
<dbReference type="PANTHER" id="PTHR19136:SF81">
    <property type="entry name" value="MOLYBDENUM COFACTOR GUANYLYLTRANSFERASE"/>
    <property type="match status" value="1"/>
</dbReference>
<dbReference type="Gene3D" id="3.90.550.10">
    <property type="entry name" value="Spore Coat Polysaccharide Biosynthesis Protein SpsA, Chain A"/>
    <property type="match status" value="1"/>
</dbReference>
<sequence length="182" mass="18633">MCDFAGIVLAGGAARRLSGVDKPMLEVGGKPLLRRAVDALAGAGPVVVVGPERAGIPGVRWTREEPPGGGPVAALAAGLAVLGEPELVAVLAGDLAAVRASTVDRLRAALGDADGAVLVDAQGRRQWLVGVWRTAKLRAVLPAEPANFPLRKVFGALGPVPVPELDGEAADIDTPEDRLRHS</sequence>
<dbReference type="Pfam" id="PF12804">
    <property type="entry name" value="NTP_transf_3"/>
    <property type="match status" value="1"/>
</dbReference>